<keyword evidence="1" id="KW-0233">DNA recombination</keyword>
<dbReference type="InterPro" id="IPR011010">
    <property type="entry name" value="DNA_brk_join_enz"/>
</dbReference>
<evidence type="ECO:0000256" key="1">
    <source>
        <dbReference type="ARBA" id="ARBA00023172"/>
    </source>
</evidence>
<dbReference type="Proteomes" id="UP000623440">
    <property type="component" value="Unassembled WGS sequence"/>
</dbReference>
<feature type="region of interest" description="Disordered" evidence="2">
    <location>
        <begin position="30"/>
        <end position="52"/>
    </location>
</feature>
<feature type="domain" description="Tyr recombinase" evidence="3">
    <location>
        <begin position="1"/>
        <end position="50"/>
    </location>
</feature>
<dbReference type="PROSITE" id="PS51898">
    <property type="entry name" value="TYR_RECOMBINASE"/>
    <property type="match status" value="1"/>
</dbReference>
<protein>
    <submittedName>
        <fullName evidence="4">Tyrosine-type recombinase/integrase</fullName>
    </submittedName>
</protein>
<evidence type="ECO:0000259" key="3">
    <source>
        <dbReference type="PROSITE" id="PS51898"/>
    </source>
</evidence>
<dbReference type="Gene3D" id="1.10.443.10">
    <property type="entry name" value="Intergrase catalytic core"/>
    <property type="match status" value="1"/>
</dbReference>
<dbReference type="SUPFAM" id="SSF56349">
    <property type="entry name" value="DNA breaking-rejoining enzymes"/>
    <property type="match status" value="1"/>
</dbReference>
<evidence type="ECO:0000256" key="2">
    <source>
        <dbReference type="SAM" id="MobiDB-lite"/>
    </source>
</evidence>
<dbReference type="InterPro" id="IPR013762">
    <property type="entry name" value="Integrase-like_cat_sf"/>
</dbReference>
<name>A0ABR8E510_9NOSO</name>
<dbReference type="EMBL" id="JACJSI010000470">
    <property type="protein sequence ID" value="MBD2536493.1"/>
    <property type="molecule type" value="Genomic_DNA"/>
</dbReference>
<evidence type="ECO:0000313" key="5">
    <source>
        <dbReference type="Proteomes" id="UP000623440"/>
    </source>
</evidence>
<feature type="non-terminal residue" evidence="4">
    <location>
        <position position="1"/>
    </location>
</feature>
<reference evidence="4 5" key="1">
    <citation type="journal article" date="2020" name="ISME J.">
        <title>Comparative genomics reveals insights into cyanobacterial evolution and habitat adaptation.</title>
        <authorList>
            <person name="Chen M.Y."/>
            <person name="Teng W.K."/>
            <person name="Zhao L."/>
            <person name="Hu C.X."/>
            <person name="Zhou Y.K."/>
            <person name="Han B.P."/>
            <person name="Song L.R."/>
            <person name="Shu W.S."/>
        </authorList>
    </citation>
    <scope>NUCLEOTIDE SEQUENCE [LARGE SCALE GENOMIC DNA]</scope>
    <source>
        <strain evidence="4 5">FACHB-838</strain>
    </source>
</reference>
<organism evidence="4 5">
    <name type="scientific">Nostoc flagelliforme FACHB-838</name>
    <dbReference type="NCBI Taxonomy" id="2692904"/>
    <lineage>
        <taxon>Bacteria</taxon>
        <taxon>Bacillati</taxon>
        <taxon>Cyanobacteriota</taxon>
        <taxon>Cyanophyceae</taxon>
        <taxon>Nostocales</taxon>
        <taxon>Nostocaceae</taxon>
        <taxon>Nostoc</taxon>
    </lineage>
</organism>
<accession>A0ABR8E510</accession>
<evidence type="ECO:0000313" key="4">
    <source>
        <dbReference type="EMBL" id="MBD2536493.1"/>
    </source>
</evidence>
<keyword evidence="5" id="KW-1185">Reference proteome</keyword>
<comment type="caution">
    <text evidence="4">The sequence shown here is derived from an EMBL/GenBank/DDBJ whole genome shotgun (WGS) entry which is preliminary data.</text>
</comment>
<gene>
    <name evidence="4" type="ORF">H6G97_47355</name>
</gene>
<proteinExistence type="predicted"/>
<sequence>PHWLRHSHATHSLDRGAPVQLLQATLGHSSLNQTSRYTHARPNDSTGLYLPK</sequence>
<dbReference type="InterPro" id="IPR002104">
    <property type="entry name" value="Integrase_catalytic"/>
</dbReference>
<dbReference type="Pfam" id="PF00589">
    <property type="entry name" value="Phage_integrase"/>
    <property type="match status" value="1"/>
</dbReference>